<name>A0A4R4DK02_9PROT</name>
<gene>
    <name evidence="1" type="ORF">EXY23_13900</name>
</gene>
<protein>
    <recommendedName>
        <fullName evidence="3">ACT domain-containing protein</fullName>
    </recommendedName>
</protein>
<dbReference type="OrthoDB" id="7062678at2"/>
<proteinExistence type="predicted"/>
<dbReference type="EMBL" id="SKBM01000012">
    <property type="protein sequence ID" value="TCZ60863.1"/>
    <property type="molecule type" value="Genomic_DNA"/>
</dbReference>
<sequence>MSDLVAVRFVVTAEASPGLLPRLLQPLAKRDLTADAFHAVREGELVQAEVLLQAMPAEMVHLVAGNLGQVVGVVSVRTEHRQTFRAAA</sequence>
<evidence type="ECO:0000313" key="1">
    <source>
        <dbReference type="EMBL" id="TCZ60863.1"/>
    </source>
</evidence>
<dbReference type="RefSeq" id="WP_132290159.1">
    <property type="nucleotide sequence ID" value="NZ_SKBM01000012.1"/>
</dbReference>
<evidence type="ECO:0000313" key="2">
    <source>
        <dbReference type="Proteomes" id="UP000295023"/>
    </source>
</evidence>
<comment type="caution">
    <text evidence="1">The sequence shown here is derived from an EMBL/GenBank/DDBJ whole genome shotgun (WGS) entry which is preliminary data.</text>
</comment>
<organism evidence="1 2">
    <name type="scientific">Roseicella aquatilis</name>
    <dbReference type="NCBI Taxonomy" id="2527868"/>
    <lineage>
        <taxon>Bacteria</taxon>
        <taxon>Pseudomonadati</taxon>
        <taxon>Pseudomonadota</taxon>
        <taxon>Alphaproteobacteria</taxon>
        <taxon>Acetobacterales</taxon>
        <taxon>Roseomonadaceae</taxon>
        <taxon>Roseicella</taxon>
    </lineage>
</organism>
<dbReference type="AlphaFoldDB" id="A0A4R4DK02"/>
<keyword evidence="2" id="KW-1185">Reference proteome</keyword>
<dbReference type="Proteomes" id="UP000295023">
    <property type="component" value="Unassembled WGS sequence"/>
</dbReference>
<reference evidence="1 2" key="1">
    <citation type="submission" date="2019-03" db="EMBL/GenBank/DDBJ databases">
        <title>Paracraurococcus aquatilis NE82 genome sequence.</title>
        <authorList>
            <person name="Zhao Y."/>
            <person name="Du Z."/>
        </authorList>
    </citation>
    <scope>NUCLEOTIDE SEQUENCE [LARGE SCALE GENOMIC DNA]</scope>
    <source>
        <strain evidence="1 2">NE82</strain>
    </source>
</reference>
<evidence type="ECO:0008006" key="3">
    <source>
        <dbReference type="Google" id="ProtNLM"/>
    </source>
</evidence>
<accession>A0A4R4DK02</accession>